<feature type="region of interest" description="Disordered" evidence="1">
    <location>
        <begin position="399"/>
        <end position="419"/>
    </location>
</feature>
<evidence type="ECO:0000313" key="3">
    <source>
        <dbReference type="EMBL" id="TID21511.1"/>
    </source>
</evidence>
<organism evidence="3 4">
    <name type="scientific">Venturia nashicola</name>
    <dbReference type="NCBI Taxonomy" id="86259"/>
    <lineage>
        <taxon>Eukaryota</taxon>
        <taxon>Fungi</taxon>
        <taxon>Dikarya</taxon>
        <taxon>Ascomycota</taxon>
        <taxon>Pezizomycotina</taxon>
        <taxon>Dothideomycetes</taxon>
        <taxon>Pleosporomycetidae</taxon>
        <taxon>Venturiales</taxon>
        <taxon>Venturiaceae</taxon>
        <taxon>Venturia</taxon>
    </lineage>
</organism>
<evidence type="ECO:0000256" key="1">
    <source>
        <dbReference type="SAM" id="MobiDB-lite"/>
    </source>
</evidence>
<evidence type="ECO:0000313" key="4">
    <source>
        <dbReference type="Proteomes" id="UP000298493"/>
    </source>
</evidence>
<dbReference type="Pfam" id="PF00010">
    <property type="entry name" value="HLH"/>
    <property type="match status" value="1"/>
</dbReference>
<dbReference type="EMBL" id="SNSC02000009">
    <property type="protein sequence ID" value="TID21511.1"/>
    <property type="molecule type" value="Genomic_DNA"/>
</dbReference>
<comment type="caution">
    <text evidence="3">The sequence shown here is derived from an EMBL/GenBank/DDBJ whole genome shotgun (WGS) entry which is preliminary data.</text>
</comment>
<sequence length="419" mass="44110">MSPTALPTPAPSTEILPGKRVNSLTGQIDAAFALPPAAIANCNSDTTSVQSLSPVNSDSSYRPLSPPSIPSASSRAEKAPTASRKKTSAAASQAHASNQDGYTIPPPPTRSRKIIQMKPRGQAEAQDENLDLAKNHPAIAPSSQVTDTKTATAAAAAAGSKRKQSGSGGPTTAAGRKIARKTAHSLIERRRRSKMNEEFGVLKSMIPACNGSDMHKLAILQASIEYMSYLEKCLADLKSAHSHCQPTAYQHRQQAPFRATPYSDAPTAGSALAEQLDEDEEMEEACSPHSMRPRGSTTASITNYSHQPSISPAILPSSHTSPLITTNHRSSYSYYSANSSAVTSPAFEPQAKAGGPNYSTFSLTSPALAPQDRASGSVKGLEQVDQEATAALLMLNTDRRSWSGPSGARGMSVKDLLSG</sequence>
<dbReference type="SUPFAM" id="SSF47459">
    <property type="entry name" value="HLH, helix-loop-helix DNA-binding domain"/>
    <property type="match status" value="1"/>
</dbReference>
<feature type="compositionally biased region" description="Polar residues" evidence="1">
    <location>
        <begin position="44"/>
        <end position="62"/>
    </location>
</feature>
<dbReference type="SMART" id="SM00353">
    <property type="entry name" value="HLH"/>
    <property type="match status" value="1"/>
</dbReference>
<dbReference type="AlphaFoldDB" id="A0A4Z1P9A3"/>
<gene>
    <name evidence="3" type="ORF">E6O75_ATG04906</name>
</gene>
<evidence type="ECO:0000259" key="2">
    <source>
        <dbReference type="PROSITE" id="PS50888"/>
    </source>
</evidence>
<accession>A0A4Z1P9A3</accession>
<dbReference type="PROSITE" id="PS50888">
    <property type="entry name" value="BHLH"/>
    <property type="match status" value="1"/>
</dbReference>
<keyword evidence="4" id="KW-1185">Reference proteome</keyword>
<dbReference type="GO" id="GO:0046983">
    <property type="term" value="F:protein dimerization activity"/>
    <property type="evidence" value="ECO:0007669"/>
    <property type="project" value="InterPro"/>
</dbReference>
<dbReference type="Gene3D" id="4.10.280.10">
    <property type="entry name" value="Helix-loop-helix DNA-binding domain"/>
    <property type="match status" value="1"/>
</dbReference>
<reference evidence="3 4" key="1">
    <citation type="submission" date="2019-04" db="EMBL/GenBank/DDBJ databases">
        <title>High contiguity whole genome sequence and gene annotation resource for two Venturia nashicola isolates.</title>
        <authorList>
            <person name="Prokchorchik M."/>
            <person name="Won K."/>
            <person name="Lee Y."/>
            <person name="Choi E.D."/>
            <person name="Segonzac C."/>
            <person name="Sohn K.H."/>
        </authorList>
    </citation>
    <scope>NUCLEOTIDE SEQUENCE [LARGE SCALE GENOMIC DNA]</scope>
    <source>
        <strain evidence="3 4">PRI2</strain>
    </source>
</reference>
<dbReference type="STRING" id="86259.A0A4Z1P9A3"/>
<dbReference type="InterPro" id="IPR036638">
    <property type="entry name" value="HLH_DNA-bd_sf"/>
</dbReference>
<feature type="domain" description="BHLH" evidence="2">
    <location>
        <begin position="179"/>
        <end position="230"/>
    </location>
</feature>
<dbReference type="InterPro" id="IPR011598">
    <property type="entry name" value="bHLH_dom"/>
</dbReference>
<dbReference type="PANTHER" id="PTHR46266:SF4">
    <property type="entry name" value="TRANSCRIPTION FACTOR TT8"/>
    <property type="match status" value="1"/>
</dbReference>
<feature type="region of interest" description="Disordered" evidence="1">
    <location>
        <begin position="44"/>
        <end position="112"/>
    </location>
</feature>
<feature type="compositionally biased region" description="Low complexity" evidence="1">
    <location>
        <begin position="70"/>
        <end position="97"/>
    </location>
</feature>
<dbReference type="Proteomes" id="UP000298493">
    <property type="component" value="Unassembled WGS sequence"/>
</dbReference>
<feature type="region of interest" description="Disordered" evidence="1">
    <location>
        <begin position="139"/>
        <end position="179"/>
    </location>
</feature>
<name>A0A4Z1P9A3_9PEZI</name>
<proteinExistence type="predicted"/>
<dbReference type="PANTHER" id="PTHR46266">
    <property type="entry name" value="TRANSCRIPTION FACTOR TT8"/>
    <property type="match status" value="1"/>
</dbReference>
<protein>
    <submittedName>
        <fullName evidence="3">HLH multi-domain protein</fullName>
    </submittedName>
</protein>